<feature type="domain" description="AMP-binding enzyme C-terminal" evidence="3">
    <location>
        <begin position="458"/>
        <end position="567"/>
    </location>
</feature>
<proteinExistence type="inferred from homology"/>
<evidence type="ECO:0000259" key="3">
    <source>
        <dbReference type="Pfam" id="PF23024"/>
    </source>
</evidence>
<dbReference type="EMBL" id="JAKIKS010000109">
    <property type="protein sequence ID" value="MCL1126825.1"/>
    <property type="molecule type" value="Genomic_DNA"/>
</dbReference>
<dbReference type="Pfam" id="PF00501">
    <property type="entry name" value="AMP-binding"/>
    <property type="match status" value="1"/>
</dbReference>
<dbReference type="SUPFAM" id="SSF56801">
    <property type="entry name" value="Acetyl-CoA synthetase-like"/>
    <property type="match status" value="1"/>
</dbReference>
<dbReference type="InterPro" id="IPR000873">
    <property type="entry name" value="AMP-dep_synth/lig_dom"/>
</dbReference>
<feature type="domain" description="AMP-dependent synthetase/ligase" evidence="2">
    <location>
        <begin position="15"/>
        <end position="412"/>
    </location>
</feature>
<dbReference type="Proteomes" id="UP001203423">
    <property type="component" value="Unassembled WGS sequence"/>
</dbReference>
<comment type="caution">
    <text evidence="4">The sequence shown here is derived from an EMBL/GenBank/DDBJ whole genome shotgun (WGS) entry which is preliminary data.</text>
</comment>
<dbReference type="Gene3D" id="3.30.300.30">
    <property type="match status" value="1"/>
</dbReference>
<protein>
    <submittedName>
        <fullName evidence="4">AMP-binding protein</fullName>
    </submittedName>
</protein>
<evidence type="ECO:0000313" key="4">
    <source>
        <dbReference type="EMBL" id="MCL1126825.1"/>
    </source>
</evidence>
<comment type="similarity">
    <text evidence="1">Belongs to the ATP-dependent AMP-binding enzyme family.</text>
</comment>
<dbReference type="Gene3D" id="3.40.50.12780">
    <property type="entry name" value="N-terminal domain of ligase-like"/>
    <property type="match status" value="1"/>
</dbReference>
<gene>
    <name evidence="4" type="ORF">L2764_20650</name>
</gene>
<dbReference type="PANTHER" id="PTHR22754:SF32">
    <property type="entry name" value="DISCO-INTERACTING PROTEIN 2"/>
    <property type="match status" value="1"/>
</dbReference>
<reference evidence="4 5" key="1">
    <citation type="submission" date="2022-01" db="EMBL/GenBank/DDBJ databases">
        <title>Whole genome-based taxonomy of the Shewanellaceae.</title>
        <authorList>
            <person name="Martin-Rodriguez A.J."/>
        </authorList>
    </citation>
    <scope>NUCLEOTIDE SEQUENCE [LARGE SCALE GENOMIC DNA]</scope>
    <source>
        <strain evidence="4 5">DSM 17177</strain>
    </source>
</reference>
<sequence>MASNAGIEQKLKVFAQCQSDAIAIKHINGVGVECDSITYLELYQRSVSMAYHLFKRQQEIKNKSVLILLQPCIDFSISYFACLFSGLHGIPVKSPDFMSAEKSCAFIRYVIEHSQTEMILVDDETLSLLKMDKVLVDLLDKCVVINSQHIEIIDEDERHSLVLPDFDNERINYLQYTSGSTANAKAVVVRNKQLLFSLQNNMAAWNYSSFSMTVNWAPHSHVYGLVCGLLLPLYSGGTIILIDPNDVVMNPELWLQTLSYYKGTHSGCPNFGYELCNNRLNKKEVSQYDLSHWHYAINGGEMVKLKTMKDFTELLSDSGFQLRSSCPAYGMSEMAGLISTQKPSQNPSCFYADKYALTDNKVFALDADAPNSTAIVGSGMPVDGLDLVIVDPIRKDNCAEGIVGEVWLNSLSYCDEYLFVDPKKNNSRNIFNNRVYFATGDMGFIDQGQLFLTGRLKELIIINGKNYHPHDIETVIKNISPDMEALTCVAFTVESHGNLGLCIVQETNEYEVNYFVEHKKAIRARVYQEFQLNVLEFVFVSQGQIPRTASGKLQRGRAAKLYLKNEFIQFSQSLS</sequence>
<dbReference type="InterPro" id="IPR045851">
    <property type="entry name" value="AMP-bd_C_sf"/>
</dbReference>
<dbReference type="Pfam" id="PF23024">
    <property type="entry name" value="AMP-dom_DIP2-like"/>
    <property type="match status" value="1"/>
</dbReference>
<evidence type="ECO:0000259" key="2">
    <source>
        <dbReference type="Pfam" id="PF00501"/>
    </source>
</evidence>
<name>A0ABT0LH89_9GAMM</name>
<evidence type="ECO:0000256" key="1">
    <source>
        <dbReference type="ARBA" id="ARBA00006432"/>
    </source>
</evidence>
<organism evidence="4 5">
    <name type="scientific">Shewanella surugensis</name>
    <dbReference type="NCBI Taxonomy" id="212020"/>
    <lineage>
        <taxon>Bacteria</taxon>
        <taxon>Pseudomonadati</taxon>
        <taxon>Pseudomonadota</taxon>
        <taxon>Gammaproteobacteria</taxon>
        <taxon>Alteromonadales</taxon>
        <taxon>Shewanellaceae</taxon>
        <taxon>Shewanella</taxon>
    </lineage>
</organism>
<dbReference type="PANTHER" id="PTHR22754">
    <property type="entry name" value="DISCO-INTERACTING PROTEIN 2 DIP2 -RELATED"/>
    <property type="match status" value="1"/>
</dbReference>
<dbReference type="RefSeq" id="WP_248942236.1">
    <property type="nucleotide sequence ID" value="NZ_JAKIKS010000109.1"/>
</dbReference>
<dbReference type="InterPro" id="IPR042099">
    <property type="entry name" value="ANL_N_sf"/>
</dbReference>
<keyword evidence="5" id="KW-1185">Reference proteome</keyword>
<evidence type="ECO:0000313" key="5">
    <source>
        <dbReference type="Proteomes" id="UP001203423"/>
    </source>
</evidence>
<accession>A0ABT0LH89</accession>
<dbReference type="InterPro" id="IPR025110">
    <property type="entry name" value="AMP-bd_C"/>
</dbReference>